<dbReference type="GO" id="GO:0016491">
    <property type="term" value="F:oxidoreductase activity"/>
    <property type="evidence" value="ECO:0007669"/>
    <property type="project" value="InterPro"/>
</dbReference>
<dbReference type="GO" id="GO:0016788">
    <property type="term" value="F:hydrolase activity, acting on ester bonds"/>
    <property type="evidence" value="ECO:0007669"/>
    <property type="project" value="UniProtKB-ARBA"/>
</dbReference>
<evidence type="ECO:0000313" key="5">
    <source>
        <dbReference type="Proteomes" id="UP000009309"/>
    </source>
</evidence>
<dbReference type="InterPro" id="IPR018713">
    <property type="entry name" value="MPAB/Lcp_cat_dom"/>
</dbReference>
<evidence type="ECO:0000313" key="4">
    <source>
        <dbReference type="EMBL" id="CCH54208.1"/>
    </source>
</evidence>
<evidence type="ECO:0000259" key="3">
    <source>
        <dbReference type="Pfam" id="PF13472"/>
    </source>
</evidence>
<dbReference type="Pfam" id="PF13472">
    <property type="entry name" value="Lipase_GDSL_2"/>
    <property type="match status" value="1"/>
</dbReference>
<dbReference type="GO" id="GO:0004197">
    <property type="term" value="F:cysteine-type endopeptidase activity"/>
    <property type="evidence" value="ECO:0007669"/>
    <property type="project" value="InterPro"/>
</dbReference>
<gene>
    <name evidence="4" type="ORF">BN8_03356</name>
</gene>
<dbReference type="Pfam" id="PF19458">
    <property type="entry name" value="DUF5995"/>
    <property type="match status" value="1"/>
</dbReference>
<dbReference type="SUPFAM" id="SSF52266">
    <property type="entry name" value="SGNH hydrolase"/>
    <property type="match status" value="1"/>
</dbReference>
<dbReference type="EMBL" id="CAIT01000006">
    <property type="protein sequence ID" value="CCH54208.1"/>
    <property type="molecule type" value="Genomic_DNA"/>
</dbReference>
<sequence length="1675" mass="188908">MTTPNPTSAKADTPHLYALLVGIGAYKQVNPLNGPANDARAVERYLEQLTDFNAHSVVLTDQQATKSAIIDGFINHLSQAGPNDTVLFFFAGHGVQEEADPDLWPTETDRKLESIVCYDGEAGSPWNFLLADKELRYLIGKVSATSPHIATIFDCCHSGDNTRSADILTELLNGKDVRERRVDRVFNYRPYEAFCFHQELPAERLREQGIANALPQGAHVQIAACQSDETAKEVEGEGVFTKSMLAVLKAAHGQLSYQDLHNRVRQYLRFSYEQRPRVYTPDEAMNGLLSRGFLNRPIEVGTVTASILYNNEKGWLLDVGAIHGVGQTSRTIQLHDPNAQTAHLVDVGEIGPDYTLVTIADEVRQGLDKAMVYRATVEGLLTQPIRLHYKNHDGLANELTDWLASTDPAQSGSLAGVITLEDNENQADYTLHSRNGLYYITCPVDDNRPLVEPIRTNDPEKFTTLTRYLKQIAQWQYLRNLRNPEQEEPLLSVSVTVGDNEPVTVAGTNPDPVPVTFTKQADGSWSTFLKIRLTNTTSRPLFCTALYLSRDFIASPDFLPRNHPLAPGDTVELGPADEFIPDKRYDTVEFGLEEVIRQYNWPKATEHFKLIVTADPLSEVAINFMTFDALPSPPVLDADAHRGGARPRPVKTTPFPRWSTQLITLDLLNPEYNKVRLKELERMLSVPADEQIDDKKTVDQEKKKQFMMADFVLGLYYETDTSRPLQPTLKLRKELEVIQPEGERGLFTDLALSLANKAANWAQNRQYRQRLVSYPDQLRIVAEGDSWFQYPFLLRDVVDYLSDVYTVYSVAAAGATLKDYLKDSRFTEAIRAIKPGFFLLSGGGNDLLGEGFADLINDTPNPAKTGPARYLSDALDKKLADLAENFKRIFELVQLADSQVKIIVHGYDYVVPAGSHKLPGGSIWMGNVLTQKGIADPAEREAIARYVIDAFNERLQQVAATCSNVTYLSLLGTIQRTERLADYWYDEIHPNDKGFLSIASRFVSEIRRLKGETARESDKSAATADQWTDEFLWRKRQVGDPLADGVITTLLAESQKGEVDQIFQMLVQNRQFPNPAFYNLPEPVRRIVLNYFTETKQLPSFAEPFKLMTAADVFRQHGPKMLFILLCKSLPLCYTCWRGAKVLYRTGRLRVHDGSLDSFTRRLMETAQFVVDVLTRDSFEHDGVAIVAAQKVRLMHATIRHFAQERNWDSETYGVPINQEDMVGTLLSFSVVIIDGLEQLGITLTPDERAAYLHLWHVVGRMMGIDDDLLSENEADCRLLMNKILAQQSGPSKEGAELTDACLDLMNERMMIKPLQRLSPYFVRFFIGDQYADMLSVPTVDADDSTLLKAVQWFDQSIRDLDNKNIILASLARTFSHGMIRQVLAFTNAAKKEQFYLPSALTDHWDETVLPDFRIPTLERIDDVIFYLDKVARHLRAQNNPMGYFCAVYKLVTQRVAEGLRLGVFENPVEMEQVDVGFGNRYFDALNQYFDGKPATGPWQVSFDATRSLMTTNQHIFVAANAHISFDLPIVVAEVYEGRDIERFKGDFERMNKLFDGMYTQMNDDIGRIFKPFGLAVEHLAQELIALENKVMKAGRDLAWAKSLALHQARTDEERRQLIADLEVESADRGRSITQPFALIGTVTETIAQQEFGTVAHKVDVMLRTALLPIIPERL</sequence>
<proteinExistence type="predicted"/>
<feature type="domain" description="Peptidase C14 caspase" evidence="1">
    <location>
        <begin position="17"/>
        <end position="279"/>
    </location>
</feature>
<dbReference type="InterPro" id="IPR046037">
    <property type="entry name" value="DUF5995"/>
</dbReference>
<dbReference type="InterPro" id="IPR011600">
    <property type="entry name" value="Pept_C14_caspase"/>
</dbReference>
<keyword evidence="5" id="KW-1185">Reference proteome</keyword>
<dbReference type="InterPro" id="IPR029030">
    <property type="entry name" value="Caspase-like_dom_sf"/>
</dbReference>
<dbReference type="eggNOG" id="COG4249">
    <property type="taxonomic scope" value="Bacteria"/>
</dbReference>
<dbReference type="PANTHER" id="PTHR37539">
    <property type="entry name" value="SECRETED PROTEIN-RELATED"/>
    <property type="match status" value="1"/>
</dbReference>
<dbReference type="InterPro" id="IPR013830">
    <property type="entry name" value="SGNH_hydro"/>
</dbReference>
<protein>
    <recommendedName>
        <fullName evidence="6">DUF2236 domain-containing protein</fullName>
    </recommendedName>
</protein>
<dbReference type="OrthoDB" id="2546654at2"/>
<dbReference type="STRING" id="1185876.BN8_03356"/>
<dbReference type="InterPro" id="IPR037473">
    <property type="entry name" value="Lcp-like"/>
</dbReference>
<dbReference type="CDD" id="cd00229">
    <property type="entry name" value="SGNH_hydrolase"/>
    <property type="match status" value="1"/>
</dbReference>
<accession>I2GJY3</accession>
<evidence type="ECO:0000259" key="2">
    <source>
        <dbReference type="Pfam" id="PF09995"/>
    </source>
</evidence>
<evidence type="ECO:0008006" key="6">
    <source>
        <dbReference type="Google" id="ProtNLM"/>
    </source>
</evidence>
<dbReference type="SUPFAM" id="SSF52129">
    <property type="entry name" value="Caspase-like"/>
    <property type="match status" value="1"/>
</dbReference>
<dbReference type="InterPro" id="IPR036514">
    <property type="entry name" value="SGNH_hydro_sf"/>
</dbReference>
<feature type="domain" description="SGNH hydrolase-type esterase" evidence="3">
    <location>
        <begin position="790"/>
        <end position="994"/>
    </location>
</feature>
<feature type="domain" description="ER-bound oxygenase mpaB/mpaB'/Rubber oxygenase catalytic" evidence="2">
    <location>
        <begin position="1144"/>
        <end position="1349"/>
    </location>
</feature>
<reference evidence="4 5" key="1">
    <citation type="journal article" date="2012" name="J. Bacteriol.">
        <title>Genome Sequence of the Filamentous Bacterium Fibrisoma limi BUZ 3T.</title>
        <authorList>
            <person name="Filippini M."/>
            <person name="Qi W."/>
            <person name="Jaenicke S."/>
            <person name="Goesmann A."/>
            <person name="Smits T.H."/>
            <person name="Bagheri H.C."/>
        </authorList>
    </citation>
    <scope>NUCLEOTIDE SEQUENCE [LARGE SCALE GENOMIC DNA]</scope>
    <source>
        <strain evidence="5">BUZ 3T</strain>
    </source>
</reference>
<evidence type="ECO:0000259" key="1">
    <source>
        <dbReference type="Pfam" id="PF00656"/>
    </source>
</evidence>
<dbReference type="RefSeq" id="WP_009282788.1">
    <property type="nucleotide sequence ID" value="NZ_CAIT01000006.1"/>
</dbReference>
<dbReference type="GO" id="GO:0006508">
    <property type="term" value="P:proteolysis"/>
    <property type="evidence" value="ECO:0007669"/>
    <property type="project" value="InterPro"/>
</dbReference>
<dbReference type="Gene3D" id="3.40.50.1460">
    <property type="match status" value="1"/>
</dbReference>
<name>I2GJY3_9BACT</name>
<dbReference type="Gene3D" id="3.40.50.1110">
    <property type="entry name" value="SGNH hydrolase"/>
    <property type="match status" value="1"/>
</dbReference>
<dbReference type="Proteomes" id="UP000009309">
    <property type="component" value="Unassembled WGS sequence"/>
</dbReference>
<dbReference type="Pfam" id="PF09995">
    <property type="entry name" value="MPAB_Lcp_cat"/>
    <property type="match status" value="1"/>
</dbReference>
<dbReference type="Pfam" id="PF00656">
    <property type="entry name" value="Peptidase_C14"/>
    <property type="match status" value="1"/>
</dbReference>
<dbReference type="PANTHER" id="PTHR37539:SF1">
    <property type="entry name" value="ER-BOUND OXYGENASE MPAB_MPAB'_RUBBER OXYGENASE CATALYTIC DOMAIN-CONTAINING PROTEIN"/>
    <property type="match status" value="1"/>
</dbReference>
<comment type="caution">
    <text evidence="4">The sequence shown here is derived from an EMBL/GenBank/DDBJ whole genome shotgun (WGS) entry which is preliminary data.</text>
</comment>
<organism evidence="4 5">
    <name type="scientific">Fibrisoma limi BUZ 3</name>
    <dbReference type="NCBI Taxonomy" id="1185876"/>
    <lineage>
        <taxon>Bacteria</taxon>
        <taxon>Pseudomonadati</taxon>
        <taxon>Bacteroidota</taxon>
        <taxon>Cytophagia</taxon>
        <taxon>Cytophagales</taxon>
        <taxon>Spirosomataceae</taxon>
        <taxon>Fibrisoma</taxon>
    </lineage>
</organism>